<evidence type="ECO:0000313" key="2">
    <source>
        <dbReference type="Proteomes" id="UP000308600"/>
    </source>
</evidence>
<gene>
    <name evidence="1" type="ORF">BDN72DRAFT_851021</name>
</gene>
<name>A0ACD3A2Q0_9AGAR</name>
<dbReference type="Proteomes" id="UP000308600">
    <property type="component" value="Unassembled WGS sequence"/>
</dbReference>
<evidence type="ECO:0000313" key="1">
    <source>
        <dbReference type="EMBL" id="TFK59831.1"/>
    </source>
</evidence>
<sequence>MDSLDLFNEDLGAYAVDSNGPSAYTPSETRATCGSQSNTIASSQPVQDPYFVSYNTGVDVDAGILTADSFDQYVDLAGLNESLQDLELSSFGFNGGYALRPSLASETGATCGSLSTMTTSSVTDSSDDINDTLSFYSTSTSYGPPPPDDHSFPLDVNTKRLADEVPPDIGTTQLGTLDPRSFGPLPPVHVPHNVNSEKMFSTCSSSSSFDYRYIYHSPPSPSLAQTTVSPFQFSLQHAINQRRARKYICPTCNSAFGRKFNLKIHRLTHDPNRVKPYACHLCGRPFTRKNDLARHLASVHKGNTGTSSSFPKKKGRAARTGIDIGINQGGPRERCNTCGKSRVSLGSNPISVQCECSYDVE</sequence>
<organism evidence="1 2">
    <name type="scientific">Pluteus cervinus</name>
    <dbReference type="NCBI Taxonomy" id="181527"/>
    <lineage>
        <taxon>Eukaryota</taxon>
        <taxon>Fungi</taxon>
        <taxon>Dikarya</taxon>
        <taxon>Basidiomycota</taxon>
        <taxon>Agaricomycotina</taxon>
        <taxon>Agaricomycetes</taxon>
        <taxon>Agaricomycetidae</taxon>
        <taxon>Agaricales</taxon>
        <taxon>Pluteineae</taxon>
        <taxon>Pluteaceae</taxon>
        <taxon>Pluteus</taxon>
    </lineage>
</organism>
<proteinExistence type="predicted"/>
<protein>
    <submittedName>
        <fullName evidence="1">Uncharacterized protein</fullName>
    </submittedName>
</protein>
<dbReference type="EMBL" id="ML208884">
    <property type="protein sequence ID" value="TFK59831.1"/>
    <property type="molecule type" value="Genomic_DNA"/>
</dbReference>
<accession>A0ACD3A2Q0</accession>
<keyword evidence="2" id="KW-1185">Reference proteome</keyword>
<reference evidence="1 2" key="1">
    <citation type="journal article" date="2019" name="Nat. Ecol. Evol.">
        <title>Megaphylogeny resolves global patterns of mushroom evolution.</title>
        <authorList>
            <person name="Varga T."/>
            <person name="Krizsan K."/>
            <person name="Foldi C."/>
            <person name="Dima B."/>
            <person name="Sanchez-Garcia M."/>
            <person name="Sanchez-Ramirez S."/>
            <person name="Szollosi G.J."/>
            <person name="Szarkandi J.G."/>
            <person name="Papp V."/>
            <person name="Albert L."/>
            <person name="Andreopoulos W."/>
            <person name="Angelini C."/>
            <person name="Antonin V."/>
            <person name="Barry K.W."/>
            <person name="Bougher N.L."/>
            <person name="Buchanan P."/>
            <person name="Buyck B."/>
            <person name="Bense V."/>
            <person name="Catcheside P."/>
            <person name="Chovatia M."/>
            <person name="Cooper J."/>
            <person name="Damon W."/>
            <person name="Desjardin D."/>
            <person name="Finy P."/>
            <person name="Geml J."/>
            <person name="Haridas S."/>
            <person name="Hughes K."/>
            <person name="Justo A."/>
            <person name="Karasinski D."/>
            <person name="Kautmanova I."/>
            <person name="Kiss B."/>
            <person name="Kocsube S."/>
            <person name="Kotiranta H."/>
            <person name="LaButti K.M."/>
            <person name="Lechner B.E."/>
            <person name="Liimatainen K."/>
            <person name="Lipzen A."/>
            <person name="Lukacs Z."/>
            <person name="Mihaltcheva S."/>
            <person name="Morgado L.N."/>
            <person name="Niskanen T."/>
            <person name="Noordeloos M.E."/>
            <person name="Ohm R.A."/>
            <person name="Ortiz-Santana B."/>
            <person name="Ovrebo C."/>
            <person name="Racz N."/>
            <person name="Riley R."/>
            <person name="Savchenko A."/>
            <person name="Shiryaev A."/>
            <person name="Soop K."/>
            <person name="Spirin V."/>
            <person name="Szebenyi C."/>
            <person name="Tomsovsky M."/>
            <person name="Tulloss R.E."/>
            <person name="Uehling J."/>
            <person name="Grigoriev I.V."/>
            <person name="Vagvolgyi C."/>
            <person name="Papp T."/>
            <person name="Martin F.M."/>
            <person name="Miettinen O."/>
            <person name="Hibbett D.S."/>
            <person name="Nagy L.G."/>
        </authorList>
    </citation>
    <scope>NUCLEOTIDE SEQUENCE [LARGE SCALE GENOMIC DNA]</scope>
    <source>
        <strain evidence="1 2">NL-1719</strain>
    </source>
</reference>